<dbReference type="Ensembl" id="ENSGMOT00000065499.1">
    <property type="protein sequence ID" value="ENSGMOP00000052866.1"/>
    <property type="gene ID" value="ENSGMOG00000022238.1"/>
</dbReference>
<accession>A0A8C5BZC9</accession>
<dbReference type="GO" id="GO:0005524">
    <property type="term" value="F:ATP binding"/>
    <property type="evidence" value="ECO:0007669"/>
    <property type="project" value="UniProtKB-UniRule"/>
</dbReference>
<keyword evidence="1" id="KW-0547">Nucleotide-binding</keyword>
<organism evidence="2 3">
    <name type="scientific">Gadus morhua</name>
    <name type="common">Atlantic cod</name>
    <dbReference type="NCBI Taxonomy" id="8049"/>
    <lineage>
        <taxon>Eukaryota</taxon>
        <taxon>Metazoa</taxon>
        <taxon>Chordata</taxon>
        <taxon>Craniata</taxon>
        <taxon>Vertebrata</taxon>
        <taxon>Euteleostomi</taxon>
        <taxon>Actinopterygii</taxon>
        <taxon>Neopterygii</taxon>
        <taxon>Teleostei</taxon>
        <taxon>Neoteleostei</taxon>
        <taxon>Acanthomorphata</taxon>
        <taxon>Zeiogadaria</taxon>
        <taxon>Gadariae</taxon>
        <taxon>Gadiformes</taxon>
        <taxon>Gadoidei</taxon>
        <taxon>Gadidae</taxon>
        <taxon>Gadus</taxon>
    </lineage>
</organism>
<feature type="binding site" evidence="1">
    <location>
        <position position="47"/>
    </location>
    <ligand>
        <name>ATP</name>
        <dbReference type="ChEBI" id="CHEBI:30616"/>
    </ligand>
</feature>
<keyword evidence="1" id="KW-0067">ATP-binding</keyword>
<name>A0A8C5BZC9_GADMO</name>
<evidence type="ECO:0000313" key="2">
    <source>
        <dbReference type="Ensembl" id="ENSGMOP00000052866.1"/>
    </source>
</evidence>
<dbReference type="InterPro" id="IPR017441">
    <property type="entry name" value="Protein_kinase_ATP_BS"/>
</dbReference>
<reference evidence="2" key="1">
    <citation type="submission" date="2025-08" db="UniProtKB">
        <authorList>
            <consortium name="Ensembl"/>
        </authorList>
    </citation>
    <scope>IDENTIFICATION</scope>
</reference>
<keyword evidence="3" id="KW-1185">Reference proteome</keyword>
<evidence type="ECO:0000313" key="3">
    <source>
        <dbReference type="Proteomes" id="UP000694546"/>
    </source>
</evidence>
<dbReference type="PROSITE" id="PS00107">
    <property type="entry name" value="PROTEIN_KINASE_ATP"/>
    <property type="match status" value="1"/>
</dbReference>
<sequence length="69" mass="7899">ILLFRDIGGLWDHIAYRYEVLGVLGKGVYGQVLKCFDHQHNELVALKLLLRIPHPQVSSAAEEREHHAQ</sequence>
<proteinExistence type="predicted"/>
<dbReference type="AlphaFoldDB" id="A0A8C5BZC9"/>
<dbReference type="SUPFAM" id="SSF56112">
    <property type="entry name" value="Protein kinase-like (PK-like)"/>
    <property type="match status" value="1"/>
</dbReference>
<dbReference type="InterPro" id="IPR011009">
    <property type="entry name" value="Kinase-like_dom_sf"/>
</dbReference>
<dbReference type="Gene3D" id="3.30.200.20">
    <property type="entry name" value="Phosphorylase Kinase, domain 1"/>
    <property type="match status" value="1"/>
</dbReference>
<dbReference type="Proteomes" id="UP000694546">
    <property type="component" value="Chromosome 21"/>
</dbReference>
<reference evidence="2" key="2">
    <citation type="submission" date="2025-09" db="UniProtKB">
        <authorList>
            <consortium name="Ensembl"/>
        </authorList>
    </citation>
    <scope>IDENTIFICATION</scope>
</reference>
<evidence type="ECO:0000256" key="1">
    <source>
        <dbReference type="PROSITE-ProRule" id="PRU10141"/>
    </source>
</evidence>
<evidence type="ECO:0008006" key="4">
    <source>
        <dbReference type="Google" id="ProtNLM"/>
    </source>
</evidence>
<protein>
    <recommendedName>
        <fullName evidence="4">Protein kinase domain-containing protein</fullName>
    </recommendedName>
</protein>